<accession>A0A934IKP2</accession>
<name>A0A934IKP2_9HYPH</name>
<dbReference type="EMBL" id="JAEKJA010000027">
    <property type="protein sequence ID" value="MBJ3778414.1"/>
    <property type="molecule type" value="Genomic_DNA"/>
</dbReference>
<dbReference type="AlphaFoldDB" id="A0A934IKP2"/>
<evidence type="ECO:0000313" key="1">
    <source>
        <dbReference type="EMBL" id="MBJ3778414.1"/>
    </source>
</evidence>
<organism evidence="1 2">
    <name type="scientific">Acuticoccus mangrovi</name>
    <dbReference type="NCBI Taxonomy" id="2796142"/>
    <lineage>
        <taxon>Bacteria</taxon>
        <taxon>Pseudomonadati</taxon>
        <taxon>Pseudomonadota</taxon>
        <taxon>Alphaproteobacteria</taxon>
        <taxon>Hyphomicrobiales</taxon>
        <taxon>Amorphaceae</taxon>
        <taxon>Acuticoccus</taxon>
    </lineage>
</organism>
<keyword evidence="2" id="KW-1185">Reference proteome</keyword>
<dbReference type="Proteomes" id="UP000609531">
    <property type="component" value="Unassembled WGS sequence"/>
</dbReference>
<reference evidence="1" key="1">
    <citation type="submission" date="2020-12" db="EMBL/GenBank/DDBJ databases">
        <title>Bacterial taxonomy.</title>
        <authorList>
            <person name="Pan X."/>
        </authorList>
    </citation>
    <scope>NUCLEOTIDE SEQUENCE</scope>
    <source>
        <strain evidence="1">B2012</strain>
    </source>
</reference>
<sequence length="425" mass="47426">MSPRIAFLHGGNNAQLRSFEDFSHHLDDLVYLDDLPGCDLRHYAAVIVPDAMDSVRIAAHGPQLNDYVRGGGFLVVFFQGEADWIDVVDLAWWPSTIRDWLWWTKGGSVEIHQNEPRHPICEAIPLAAMTWHWGGAYAPHPDAVPILSLCDGTGSLFLDIKVGEGGRLMVATLDPHLHNGQRFMPAATRFLQGFYPWLNRELGIVRPAPSRVTYLQCVHTLDNWEPAATAASLEAAGFSFRVHPHRALDEEVLAATDILYLPSNYDEFFLASRRAALLAYLERGGSMIICGEPHTAFLPFLSRFQAVPARPFTNLKVRVRDDRAGVFADMPEDFDGWQGVFGQYARGWSAMPPGAIWLTDVGPPDDPKPADWLWRYPSERGTGGFVLMHNGDNLIRYPDHGPTKNHLVRSICQSLRALKTGATVI</sequence>
<protein>
    <submittedName>
        <fullName evidence="1">Uncharacterized protein</fullName>
    </submittedName>
</protein>
<proteinExistence type="predicted"/>
<dbReference type="InterPro" id="IPR029062">
    <property type="entry name" value="Class_I_gatase-like"/>
</dbReference>
<evidence type="ECO:0000313" key="2">
    <source>
        <dbReference type="Proteomes" id="UP000609531"/>
    </source>
</evidence>
<dbReference type="SUPFAM" id="SSF52317">
    <property type="entry name" value="Class I glutamine amidotransferase-like"/>
    <property type="match status" value="1"/>
</dbReference>
<dbReference type="RefSeq" id="WP_198884319.1">
    <property type="nucleotide sequence ID" value="NZ_JAEKJA010000027.1"/>
</dbReference>
<gene>
    <name evidence="1" type="ORF">JCR33_22130</name>
</gene>
<comment type="caution">
    <text evidence="1">The sequence shown here is derived from an EMBL/GenBank/DDBJ whole genome shotgun (WGS) entry which is preliminary data.</text>
</comment>